<keyword evidence="5" id="KW-1185">Reference proteome</keyword>
<dbReference type="PANTHER" id="PTHR30163">
    <property type="entry name" value="MEMBRANE-BOUND LYTIC MUREIN TRANSGLYCOSYLASE B"/>
    <property type="match status" value="1"/>
</dbReference>
<dbReference type="EMBL" id="FOMZ01000001">
    <property type="protein sequence ID" value="SFD61529.1"/>
    <property type="molecule type" value="Genomic_DNA"/>
</dbReference>
<dbReference type="Pfam" id="PF13406">
    <property type="entry name" value="SLT_2"/>
    <property type="match status" value="1"/>
</dbReference>
<keyword evidence="2" id="KW-0472">Membrane</keyword>
<evidence type="ECO:0000313" key="5">
    <source>
        <dbReference type="Proteomes" id="UP000198716"/>
    </source>
</evidence>
<evidence type="ECO:0000256" key="2">
    <source>
        <dbReference type="SAM" id="Phobius"/>
    </source>
</evidence>
<proteinExistence type="predicted"/>
<evidence type="ECO:0000313" key="4">
    <source>
        <dbReference type="EMBL" id="SFD61529.1"/>
    </source>
</evidence>
<accession>A0A1I1TSN6</accession>
<feature type="compositionally biased region" description="Basic and acidic residues" evidence="1">
    <location>
        <begin position="103"/>
        <end position="118"/>
    </location>
</feature>
<sequence length="419" mass="43811">MPRGPKLGRAIVPRRSRTSPWRRCDQPSWWPRHSESETLPKPTARRGPRRPPVGSLLALLALLLPFVLVGGANALTAAMFGDPGGGDRPGTPPRQLGVTGELPEQREPGVRLLRDSRSMRGPSEPDTGAGSAIRVPDGPAGIPEPMLRAYRDAADRISETEPSCGLHWSVLAAIGRVESDHGDSGRVDDSGTTVTAILGPRLNGGAEFAAVPDTDSGDLDGDPVWDRAVGAMQFLPATWDRYGVDGNDDGVASPHNAHDAALAAGKYLCAAGGDLSRDEGLARAVFEYNHSERYVRDVLGWATAYRTGGHPTPAPDIPELGPAAPERSGEVVHPPAPSEGPKPSDRRTPDEFPPLSPASPPENSPSGTGPSETAPSFEPIVPETRQRPTGQSAPTGSEPGGNTSSSTEPDAESSGGSGD</sequence>
<dbReference type="InterPro" id="IPR023346">
    <property type="entry name" value="Lysozyme-like_dom_sf"/>
</dbReference>
<feature type="region of interest" description="Disordered" evidence="1">
    <location>
        <begin position="83"/>
        <end position="140"/>
    </location>
</feature>
<feature type="transmembrane region" description="Helical" evidence="2">
    <location>
        <begin position="56"/>
        <end position="80"/>
    </location>
</feature>
<evidence type="ECO:0000259" key="3">
    <source>
        <dbReference type="Pfam" id="PF13406"/>
    </source>
</evidence>
<feature type="compositionally biased region" description="Polar residues" evidence="1">
    <location>
        <begin position="364"/>
        <end position="374"/>
    </location>
</feature>
<protein>
    <submittedName>
        <fullName evidence="4">Membrane-bound lytic murein transglycosylase B</fullName>
    </submittedName>
</protein>
<dbReference type="GO" id="GO:0008933">
    <property type="term" value="F:peptidoglycan lytic transglycosylase activity"/>
    <property type="evidence" value="ECO:0007669"/>
    <property type="project" value="TreeGrafter"/>
</dbReference>
<keyword evidence="2" id="KW-0812">Transmembrane</keyword>
<dbReference type="GO" id="GO:0009253">
    <property type="term" value="P:peptidoglycan catabolic process"/>
    <property type="evidence" value="ECO:0007669"/>
    <property type="project" value="TreeGrafter"/>
</dbReference>
<feature type="region of interest" description="Disordered" evidence="1">
    <location>
        <begin position="310"/>
        <end position="419"/>
    </location>
</feature>
<dbReference type="CDD" id="cd13399">
    <property type="entry name" value="Slt35-like"/>
    <property type="match status" value="1"/>
</dbReference>
<dbReference type="Gene3D" id="1.10.530.10">
    <property type="match status" value="1"/>
</dbReference>
<dbReference type="InterPro" id="IPR043426">
    <property type="entry name" value="MltB-like"/>
</dbReference>
<dbReference type="PANTHER" id="PTHR30163:SF8">
    <property type="entry name" value="LYTIC MUREIN TRANSGLYCOSYLASE"/>
    <property type="match status" value="1"/>
</dbReference>
<feature type="compositionally biased region" description="Polar residues" evidence="1">
    <location>
        <begin position="387"/>
        <end position="408"/>
    </location>
</feature>
<feature type="compositionally biased region" description="Pro residues" evidence="1">
    <location>
        <begin position="351"/>
        <end position="363"/>
    </location>
</feature>
<keyword evidence="2" id="KW-1133">Transmembrane helix</keyword>
<dbReference type="InterPro" id="IPR031304">
    <property type="entry name" value="SLT_2"/>
</dbReference>
<evidence type="ECO:0000256" key="1">
    <source>
        <dbReference type="SAM" id="MobiDB-lite"/>
    </source>
</evidence>
<dbReference type="SUPFAM" id="SSF53955">
    <property type="entry name" value="Lysozyme-like"/>
    <property type="match status" value="1"/>
</dbReference>
<dbReference type="AlphaFoldDB" id="A0A1I1TSN6"/>
<feature type="domain" description="Transglycosylase SLT" evidence="3">
    <location>
        <begin position="225"/>
        <end position="272"/>
    </location>
</feature>
<organism evidence="4 5">
    <name type="scientific">Actinopolyspora alba</name>
    <dbReference type="NCBI Taxonomy" id="673379"/>
    <lineage>
        <taxon>Bacteria</taxon>
        <taxon>Bacillati</taxon>
        <taxon>Actinomycetota</taxon>
        <taxon>Actinomycetes</taxon>
        <taxon>Actinopolysporales</taxon>
        <taxon>Actinopolysporaceae</taxon>
        <taxon>Actinopolyspora</taxon>
        <taxon>Actinopolyspora alba group</taxon>
    </lineage>
</organism>
<feature type="region of interest" description="Disordered" evidence="1">
    <location>
        <begin position="1"/>
        <end position="50"/>
    </location>
</feature>
<gene>
    <name evidence="4" type="ORF">SAMN04487819_101312</name>
</gene>
<name>A0A1I1TSN6_9ACTN</name>
<reference evidence="5" key="1">
    <citation type="submission" date="2016-10" db="EMBL/GenBank/DDBJ databases">
        <authorList>
            <person name="Varghese N."/>
            <person name="Submissions S."/>
        </authorList>
    </citation>
    <scope>NUCLEOTIDE SEQUENCE [LARGE SCALE GENOMIC DNA]</scope>
    <source>
        <strain evidence="5">DSM 45004</strain>
    </source>
</reference>
<dbReference type="Proteomes" id="UP000198716">
    <property type="component" value="Unassembled WGS sequence"/>
</dbReference>